<organism evidence="1 2">
    <name type="scientific">Ixodes persulcatus</name>
    <name type="common">Taiga tick</name>
    <dbReference type="NCBI Taxonomy" id="34615"/>
    <lineage>
        <taxon>Eukaryota</taxon>
        <taxon>Metazoa</taxon>
        <taxon>Ecdysozoa</taxon>
        <taxon>Arthropoda</taxon>
        <taxon>Chelicerata</taxon>
        <taxon>Arachnida</taxon>
        <taxon>Acari</taxon>
        <taxon>Parasitiformes</taxon>
        <taxon>Ixodida</taxon>
        <taxon>Ixodoidea</taxon>
        <taxon>Ixodidae</taxon>
        <taxon>Ixodinae</taxon>
        <taxon>Ixodes</taxon>
    </lineage>
</organism>
<proteinExistence type="predicted"/>
<dbReference type="Proteomes" id="UP000805193">
    <property type="component" value="Unassembled WGS sequence"/>
</dbReference>
<name>A0AC60P638_IXOPE</name>
<gene>
    <name evidence="1" type="ORF">HPB47_007977</name>
</gene>
<keyword evidence="2" id="KW-1185">Reference proteome</keyword>
<dbReference type="EMBL" id="JABSTQ010011140">
    <property type="protein sequence ID" value="KAG0414859.1"/>
    <property type="molecule type" value="Genomic_DNA"/>
</dbReference>
<sequence length="496" mass="55314">MAWTKYQVFLAVMLVFTGSINTLATKWADNSYSAGRDGIVRQFDHPFLQAVGMFLGELSCLLAFKLVMWHYTRKAQSGEAVELPPSVTGSREFSPLIFLPPAMCDLVGTSIMYVGLNLTYASSFQMLRGAVIIFTGLLSVAFLGRRLRGYEWVGIMLVMCGLVVVGLSDILFPDSSTSSKGTNSIITGDLLIILAQVITATQMVIEEKFVNKYRVAPLQAVGWEGFFGFVVLSFLLVPMYFIPVGNTIFQNPGGQLEDAIDGFYQIYNSWQVALGVLGTIASISFFNFAGISVTKELSATTRMVLDSVRTLFIWVFSLAVRWQSFNWTQIVGFVVLILGMFLYNNVVIRPWLIGRGCLKDDEGLQDDLEGLVPEETKPSTQEAEKKWRRLLDVKWEATSWIRKLKDDLLVIPKPPDITVAGLLDILCLSVQNGSHFTLPYHQTAKPQAKPSRRRPSERSELGTTRSLITDPGDPSIRFVYPDAASCTYACRFRGKF</sequence>
<evidence type="ECO:0000313" key="2">
    <source>
        <dbReference type="Proteomes" id="UP000805193"/>
    </source>
</evidence>
<accession>A0AC60P638</accession>
<reference evidence="1 2" key="1">
    <citation type="journal article" date="2020" name="Cell">
        <title>Large-Scale Comparative Analyses of Tick Genomes Elucidate Their Genetic Diversity and Vector Capacities.</title>
        <authorList>
            <consortium name="Tick Genome and Microbiome Consortium (TIGMIC)"/>
            <person name="Jia N."/>
            <person name="Wang J."/>
            <person name="Shi W."/>
            <person name="Du L."/>
            <person name="Sun Y."/>
            <person name="Zhan W."/>
            <person name="Jiang J.F."/>
            <person name="Wang Q."/>
            <person name="Zhang B."/>
            <person name="Ji P."/>
            <person name="Bell-Sakyi L."/>
            <person name="Cui X.M."/>
            <person name="Yuan T.T."/>
            <person name="Jiang B.G."/>
            <person name="Yang W.F."/>
            <person name="Lam T.T."/>
            <person name="Chang Q.C."/>
            <person name="Ding S.J."/>
            <person name="Wang X.J."/>
            <person name="Zhu J.G."/>
            <person name="Ruan X.D."/>
            <person name="Zhao L."/>
            <person name="Wei J.T."/>
            <person name="Ye R.Z."/>
            <person name="Que T.C."/>
            <person name="Du C.H."/>
            <person name="Zhou Y.H."/>
            <person name="Cheng J.X."/>
            <person name="Dai P.F."/>
            <person name="Guo W.B."/>
            <person name="Han X.H."/>
            <person name="Huang E.J."/>
            <person name="Li L.F."/>
            <person name="Wei W."/>
            <person name="Gao Y.C."/>
            <person name="Liu J.Z."/>
            <person name="Shao H.Z."/>
            <person name="Wang X."/>
            <person name="Wang C.C."/>
            <person name="Yang T.C."/>
            <person name="Huo Q.B."/>
            <person name="Li W."/>
            <person name="Chen H.Y."/>
            <person name="Chen S.E."/>
            <person name="Zhou L.G."/>
            <person name="Ni X.B."/>
            <person name="Tian J.H."/>
            <person name="Sheng Y."/>
            <person name="Liu T."/>
            <person name="Pan Y.S."/>
            <person name="Xia L.Y."/>
            <person name="Li J."/>
            <person name="Zhao F."/>
            <person name="Cao W.C."/>
        </authorList>
    </citation>
    <scope>NUCLEOTIDE SEQUENCE [LARGE SCALE GENOMIC DNA]</scope>
    <source>
        <strain evidence="1">Iper-2018</strain>
    </source>
</reference>
<evidence type="ECO:0000313" key="1">
    <source>
        <dbReference type="EMBL" id="KAG0414859.1"/>
    </source>
</evidence>
<comment type="caution">
    <text evidence="1">The sequence shown here is derived from an EMBL/GenBank/DDBJ whole genome shotgun (WGS) entry which is preliminary data.</text>
</comment>
<protein>
    <submittedName>
        <fullName evidence="1">Uncharacterized protein</fullName>
    </submittedName>
</protein>